<evidence type="ECO:0000313" key="3">
    <source>
        <dbReference type="Proteomes" id="UP001219525"/>
    </source>
</evidence>
<dbReference type="AlphaFoldDB" id="A0AAD7E671"/>
<dbReference type="InterPro" id="IPR017946">
    <property type="entry name" value="PLC-like_Pdiesterase_TIM-brl"/>
</dbReference>
<feature type="domain" description="Phosphatidylinositol-specific phospholipase C X" evidence="1">
    <location>
        <begin position="46"/>
        <end position="210"/>
    </location>
</feature>
<name>A0AAD7E671_9AGAR</name>
<dbReference type="InterPro" id="IPR051057">
    <property type="entry name" value="PI-PLC_domain"/>
</dbReference>
<comment type="caution">
    <text evidence="2">The sequence shown here is derived from an EMBL/GenBank/DDBJ whole genome shotgun (WGS) entry which is preliminary data.</text>
</comment>
<dbReference type="Gene3D" id="3.20.20.190">
    <property type="entry name" value="Phosphatidylinositol (PI) phosphodiesterase"/>
    <property type="match status" value="1"/>
</dbReference>
<dbReference type="Proteomes" id="UP001219525">
    <property type="component" value="Unassembled WGS sequence"/>
</dbReference>
<proteinExistence type="predicted"/>
<evidence type="ECO:0000313" key="2">
    <source>
        <dbReference type="EMBL" id="KAJ7230017.1"/>
    </source>
</evidence>
<dbReference type="PANTHER" id="PTHR13593:SF116">
    <property type="entry name" value="PLC-LIKE PHOSPHODIESTERASE"/>
    <property type="match status" value="1"/>
</dbReference>
<dbReference type="InterPro" id="IPR000909">
    <property type="entry name" value="PLipase_C_PInositol-sp_X_dom"/>
</dbReference>
<sequence length="374" mass="41383">MAAATSTTSQQFLADSALAEVLERAAPILGRPLPPSPTSDWMSKFSDDTKLGDLNLPGTHDATTWDYSEARKAALEKYTGPLRAAAFFRCQERSLLQSLNDGIRVLDLRLGYNPGNSTIGFYHGLAVLSPTTTLQDVLYGLYNWLTAHPTEVIFVSILQEAGSGTPYDKTFEEILYATLNNEVGKRFWLPLSGELGTLGAARGKLVLLQRFTYQFLSRAPSNPFGIHLGADQWTPNGWNIKLVYNREHKRVAHIQVRAVDMRDTCCPLVPPDSGADANICSKFGAVTAHLQRAMRPPKTDQASEEFYISFASAHANDDKVPLTPNIIALGNGTTRGMNERLLPWFKQHKGQRFGIVFLDFYHSEPELVEAIIGL</sequence>
<keyword evidence="3" id="KW-1185">Reference proteome</keyword>
<dbReference type="SMART" id="SM00148">
    <property type="entry name" value="PLCXc"/>
    <property type="match status" value="1"/>
</dbReference>
<dbReference type="GO" id="GO:0006629">
    <property type="term" value="P:lipid metabolic process"/>
    <property type="evidence" value="ECO:0007669"/>
    <property type="project" value="InterPro"/>
</dbReference>
<gene>
    <name evidence="2" type="ORF">GGX14DRAFT_581886</name>
</gene>
<reference evidence="2" key="1">
    <citation type="submission" date="2023-03" db="EMBL/GenBank/DDBJ databases">
        <title>Massive genome expansion in bonnet fungi (Mycena s.s.) driven by repeated elements and novel gene families across ecological guilds.</title>
        <authorList>
            <consortium name="Lawrence Berkeley National Laboratory"/>
            <person name="Harder C.B."/>
            <person name="Miyauchi S."/>
            <person name="Viragh M."/>
            <person name="Kuo A."/>
            <person name="Thoen E."/>
            <person name="Andreopoulos B."/>
            <person name="Lu D."/>
            <person name="Skrede I."/>
            <person name="Drula E."/>
            <person name="Henrissat B."/>
            <person name="Morin E."/>
            <person name="Kohler A."/>
            <person name="Barry K."/>
            <person name="LaButti K."/>
            <person name="Morin E."/>
            <person name="Salamov A."/>
            <person name="Lipzen A."/>
            <person name="Mereny Z."/>
            <person name="Hegedus B."/>
            <person name="Baldrian P."/>
            <person name="Stursova M."/>
            <person name="Weitz H."/>
            <person name="Taylor A."/>
            <person name="Grigoriev I.V."/>
            <person name="Nagy L.G."/>
            <person name="Martin F."/>
            <person name="Kauserud H."/>
        </authorList>
    </citation>
    <scope>NUCLEOTIDE SEQUENCE</scope>
    <source>
        <strain evidence="2">9144</strain>
    </source>
</reference>
<evidence type="ECO:0000259" key="1">
    <source>
        <dbReference type="SMART" id="SM00148"/>
    </source>
</evidence>
<dbReference type="GO" id="GO:0008081">
    <property type="term" value="F:phosphoric diester hydrolase activity"/>
    <property type="evidence" value="ECO:0007669"/>
    <property type="project" value="InterPro"/>
</dbReference>
<accession>A0AAD7E671</accession>
<dbReference type="PROSITE" id="PS50007">
    <property type="entry name" value="PIPLC_X_DOMAIN"/>
    <property type="match status" value="1"/>
</dbReference>
<dbReference type="SUPFAM" id="SSF51695">
    <property type="entry name" value="PLC-like phosphodiesterases"/>
    <property type="match status" value="1"/>
</dbReference>
<organism evidence="2 3">
    <name type="scientific">Mycena pura</name>
    <dbReference type="NCBI Taxonomy" id="153505"/>
    <lineage>
        <taxon>Eukaryota</taxon>
        <taxon>Fungi</taxon>
        <taxon>Dikarya</taxon>
        <taxon>Basidiomycota</taxon>
        <taxon>Agaricomycotina</taxon>
        <taxon>Agaricomycetes</taxon>
        <taxon>Agaricomycetidae</taxon>
        <taxon>Agaricales</taxon>
        <taxon>Marasmiineae</taxon>
        <taxon>Mycenaceae</taxon>
        <taxon>Mycena</taxon>
    </lineage>
</organism>
<dbReference type="EMBL" id="JARJCW010000001">
    <property type="protein sequence ID" value="KAJ7230017.1"/>
    <property type="molecule type" value="Genomic_DNA"/>
</dbReference>
<protein>
    <submittedName>
        <fullName evidence="2">PLC-like phosphodiesterase</fullName>
    </submittedName>
</protein>
<dbReference type="PANTHER" id="PTHR13593">
    <property type="match status" value="1"/>
</dbReference>